<reference evidence="2" key="2">
    <citation type="journal article" date="2021" name="Sci. Rep.">
        <title>The distribution of antibiotic resistance genes in chicken gut microbiota commensals.</title>
        <authorList>
            <person name="Juricova H."/>
            <person name="Matiasovicova J."/>
            <person name="Kubasova T."/>
            <person name="Cejkova D."/>
            <person name="Rychlik I."/>
        </authorList>
    </citation>
    <scope>NUCLEOTIDE SEQUENCE</scope>
    <source>
        <strain evidence="2">An559</strain>
    </source>
</reference>
<reference evidence="2" key="1">
    <citation type="submission" date="2020-08" db="EMBL/GenBank/DDBJ databases">
        <authorList>
            <person name="Cejkova D."/>
            <person name="Kubasova T."/>
            <person name="Jahodarova E."/>
            <person name="Rychlik I."/>
        </authorList>
    </citation>
    <scope>NUCLEOTIDE SEQUENCE</scope>
    <source>
        <strain evidence="2">An559</strain>
    </source>
</reference>
<feature type="transmembrane region" description="Helical" evidence="1">
    <location>
        <begin position="332"/>
        <end position="350"/>
    </location>
</feature>
<feature type="transmembrane region" description="Helical" evidence="1">
    <location>
        <begin position="12"/>
        <end position="32"/>
    </location>
</feature>
<keyword evidence="1" id="KW-0812">Transmembrane</keyword>
<feature type="transmembrane region" description="Helical" evidence="1">
    <location>
        <begin position="146"/>
        <end position="164"/>
    </location>
</feature>
<protein>
    <submittedName>
        <fullName evidence="2">YibE/F family protein</fullName>
    </submittedName>
</protein>
<organism evidence="2 3">
    <name type="scientific">Merdimmobilis hominis</name>
    <dbReference type="NCBI Taxonomy" id="2897707"/>
    <lineage>
        <taxon>Bacteria</taxon>
        <taxon>Bacillati</taxon>
        <taxon>Bacillota</taxon>
        <taxon>Clostridia</taxon>
        <taxon>Eubacteriales</taxon>
        <taxon>Oscillospiraceae</taxon>
        <taxon>Merdimmobilis</taxon>
    </lineage>
</organism>
<comment type="caution">
    <text evidence="2">The sequence shown here is derived from an EMBL/GenBank/DDBJ whole genome shotgun (WGS) entry which is preliminary data.</text>
</comment>
<feature type="transmembrane region" description="Helical" evidence="1">
    <location>
        <begin position="223"/>
        <end position="250"/>
    </location>
</feature>
<evidence type="ECO:0000313" key="3">
    <source>
        <dbReference type="Proteomes" id="UP000774750"/>
    </source>
</evidence>
<evidence type="ECO:0000256" key="1">
    <source>
        <dbReference type="SAM" id="Phobius"/>
    </source>
</evidence>
<feature type="transmembrane region" description="Helical" evidence="1">
    <location>
        <begin position="196"/>
        <end position="216"/>
    </location>
</feature>
<keyword evidence="1" id="KW-1133">Transmembrane helix</keyword>
<dbReference type="PANTHER" id="PTHR41771:SF1">
    <property type="entry name" value="MEMBRANE PROTEIN"/>
    <property type="match status" value="1"/>
</dbReference>
<sequence length="406" mass="44029">MQWIKTKWKTILTYLEVVVISVLYLVVGNRIASANFSFGSVASLQYTADIIEIIDVKEETYTLNGTASEMKSETITFRARVTSGRMKGAEVEASQQIDSIVAVSPKRVEAGDSVVLSYESEYAVNEDGSAVPNGNYQWRFLQYHRSGILIVTGILFCICLLIFGKWQGLHTVVSLAFTCLAVFAVFVPSILSGQNIYVSAAITCVYIIAMTLLIVVGPHKKSLCAAIGCIGGLCVTAGLSALLTVIMHLTGLTDEQTLYITMMESAKIDLRALLFGGILVGAVGAVMDVSMSLSSSLYEVGEQMGERRSIRALFRSGMTIGRDIMGTMANTLILAYIGSSLSVVILLAANETSLLSLFNQEMIVEEVMQALTGSFGILFTIPVTSLVASVLYTRKKRHQKVSKQRA</sequence>
<dbReference type="InterPro" id="IPR012507">
    <property type="entry name" value="YibE_F"/>
</dbReference>
<gene>
    <name evidence="2" type="ORF">H6A12_10855</name>
</gene>
<feature type="transmembrane region" description="Helical" evidence="1">
    <location>
        <begin position="370"/>
        <end position="393"/>
    </location>
</feature>
<name>A0A938XAK4_9FIRM</name>
<dbReference type="PANTHER" id="PTHR41771">
    <property type="entry name" value="MEMBRANE PROTEIN-RELATED"/>
    <property type="match status" value="1"/>
</dbReference>
<dbReference type="Proteomes" id="UP000774750">
    <property type="component" value="Unassembled WGS sequence"/>
</dbReference>
<dbReference type="Pfam" id="PF07907">
    <property type="entry name" value="YibE_F"/>
    <property type="match status" value="1"/>
</dbReference>
<dbReference type="AlphaFoldDB" id="A0A938XAK4"/>
<keyword evidence="1" id="KW-0472">Membrane</keyword>
<dbReference type="EMBL" id="JACJKY010000021">
    <property type="protein sequence ID" value="MBM6921649.1"/>
    <property type="molecule type" value="Genomic_DNA"/>
</dbReference>
<proteinExistence type="predicted"/>
<keyword evidence="3" id="KW-1185">Reference proteome</keyword>
<evidence type="ECO:0000313" key="2">
    <source>
        <dbReference type="EMBL" id="MBM6921649.1"/>
    </source>
</evidence>
<feature type="transmembrane region" description="Helical" evidence="1">
    <location>
        <begin position="171"/>
        <end position="190"/>
    </location>
</feature>
<dbReference type="RefSeq" id="WP_204447794.1">
    <property type="nucleotide sequence ID" value="NZ_JACJKY010000021.1"/>
</dbReference>
<feature type="transmembrane region" description="Helical" evidence="1">
    <location>
        <begin position="270"/>
        <end position="289"/>
    </location>
</feature>
<accession>A0A938XAK4</accession>